<dbReference type="InterPro" id="IPR050267">
    <property type="entry name" value="Anti-sigma-factor_SerPK"/>
</dbReference>
<dbReference type="RefSeq" id="WP_344534285.1">
    <property type="nucleotide sequence ID" value="NZ_BAAAPE010000022.1"/>
</dbReference>
<name>A0ABP5IGW1_9ACTN</name>
<protein>
    <recommendedName>
        <fullName evidence="2">Histidine kinase/HSP90-like ATPase domain-containing protein</fullName>
    </recommendedName>
</protein>
<evidence type="ECO:0000256" key="1">
    <source>
        <dbReference type="ARBA" id="ARBA00022527"/>
    </source>
</evidence>
<organism evidence="3 4">
    <name type="scientific">Streptomyces albiaxialis</name>
    <dbReference type="NCBI Taxonomy" id="329523"/>
    <lineage>
        <taxon>Bacteria</taxon>
        <taxon>Bacillati</taxon>
        <taxon>Actinomycetota</taxon>
        <taxon>Actinomycetes</taxon>
        <taxon>Kitasatosporales</taxon>
        <taxon>Streptomycetaceae</taxon>
        <taxon>Streptomyces</taxon>
    </lineage>
</organism>
<evidence type="ECO:0000259" key="2">
    <source>
        <dbReference type="Pfam" id="PF02518"/>
    </source>
</evidence>
<dbReference type="InterPro" id="IPR036890">
    <property type="entry name" value="HATPase_C_sf"/>
</dbReference>
<dbReference type="PANTHER" id="PTHR35526:SF3">
    <property type="entry name" value="ANTI-SIGMA-F FACTOR RSBW"/>
    <property type="match status" value="1"/>
</dbReference>
<sequence length="155" mass="16306">MESHPEPIPFTAPWRYELHFPCDPLGPGVARATLHAVLAAHGIGELAEKAALLMTELATNSVQHCKGSALVTLLWLCPVLRVSVWDRGPDLPPFGTPVVPEPYADTGRGLLILDALADRWGGCGMEEGPRGPGGKTVWFELAAPGPSRGGAALAA</sequence>
<keyword evidence="1" id="KW-0808">Transferase</keyword>
<evidence type="ECO:0000313" key="4">
    <source>
        <dbReference type="Proteomes" id="UP001500016"/>
    </source>
</evidence>
<keyword evidence="1" id="KW-0723">Serine/threonine-protein kinase</keyword>
<dbReference type="SUPFAM" id="SSF55874">
    <property type="entry name" value="ATPase domain of HSP90 chaperone/DNA topoisomerase II/histidine kinase"/>
    <property type="match status" value="1"/>
</dbReference>
<dbReference type="Proteomes" id="UP001500016">
    <property type="component" value="Unassembled WGS sequence"/>
</dbReference>
<proteinExistence type="predicted"/>
<dbReference type="PANTHER" id="PTHR35526">
    <property type="entry name" value="ANTI-SIGMA-F FACTOR RSBW-RELATED"/>
    <property type="match status" value="1"/>
</dbReference>
<dbReference type="Gene3D" id="3.30.565.10">
    <property type="entry name" value="Histidine kinase-like ATPase, C-terminal domain"/>
    <property type="match status" value="1"/>
</dbReference>
<keyword evidence="4" id="KW-1185">Reference proteome</keyword>
<dbReference type="InterPro" id="IPR003594">
    <property type="entry name" value="HATPase_dom"/>
</dbReference>
<keyword evidence="1" id="KW-0418">Kinase</keyword>
<dbReference type="CDD" id="cd16936">
    <property type="entry name" value="HATPase_RsbW-like"/>
    <property type="match status" value="1"/>
</dbReference>
<reference evidence="4" key="1">
    <citation type="journal article" date="2019" name="Int. J. Syst. Evol. Microbiol.">
        <title>The Global Catalogue of Microorganisms (GCM) 10K type strain sequencing project: providing services to taxonomists for standard genome sequencing and annotation.</title>
        <authorList>
            <consortium name="The Broad Institute Genomics Platform"/>
            <consortium name="The Broad Institute Genome Sequencing Center for Infectious Disease"/>
            <person name="Wu L."/>
            <person name="Ma J."/>
        </authorList>
    </citation>
    <scope>NUCLEOTIDE SEQUENCE [LARGE SCALE GENOMIC DNA]</scope>
    <source>
        <strain evidence="4">JCM 15478</strain>
    </source>
</reference>
<accession>A0ABP5IGW1</accession>
<evidence type="ECO:0000313" key="3">
    <source>
        <dbReference type="EMBL" id="GAA2099737.1"/>
    </source>
</evidence>
<gene>
    <name evidence="3" type="ORF">GCM10009801_71670</name>
</gene>
<feature type="domain" description="Histidine kinase/HSP90-like ATPase" evidence="2">
    <location>
        <begin position="51"/>
        <end position="142"/>
    </location>
</feature>
<comment type="caution">
    <text evidence="3">The sequence shown here is derived from an EMBL/GenBank/DDBJ whole genome shotgun (WGS) entry which is preliminary data.</text>
</comment>
<dbReference type="EMBL" id="BAAAPE010000022">
    <property type="protein sequence ID" value="GAA2099737.1"/>
    <property type="molecule type" value="Genomic_DNA"/>
</dbReference>
<dbReference type="Pfam" id="PF02518">
    <property type="entry name" value="HATPase_c"/>
    <property type="match status" value="1"/>
</dbReference>